<protein>
    <submittedName>
        <fullName evidence="2">Uncharacterized protein</fullName>
    </submittedName>
</protein>
<dbReference type="PANTHER" id="PTHR38640">
    <property type="entry name" value="GEO09659P1"/>
    <property type="match status" value="1"/>
</dbReference>
<feature type="transmembrane region" description="Helical" evidence="1">
    <location>
        <begin position="134"/>
        <end position="151"/>
    </location>
</feature>
<evidence type="ECO:0000313" key="3">
    <source>
        <dbReference type="Proteomes" id="UP001159405"/>
    </source>
</evidence>
<gene>
    <name evidence="2" type="ORF">PLOB_00046076</name>
</gene>
<feature type="transmembrane region" description="Helical" evidence="1">
    <location>
        <begin position="104"/>
        <end position="122"/>
    </location>
</feature>
<evidence type="ECO:0000313" key="2">
    <source>
        <dbReference type="EMBL" id="CAH3147384.1"/>
    </source>
</evidence>
<sequence>MQNVTILLDVQKSPSSLAFIMAASVSLRDAKEALKKYLPYSGLAGYSVLALHSVKVYPEELIISKDSRAVIFHGALVLSGVGLSTYMYTRPVFDVMQPPQKKRVLWSLFGSWMFNFGSLLLWAICKEIFPKNKVLRAFVALSSSAGLVYIAKDYLHAVDALRWGVIAERTEGGQEL</sequence>
<keyword evidence="1" id="KW-0472">Membrane</keyword>
<keyword evidence="1" id="KW-1133">Transmembrane helix</keyword>
<keyword evidence="1" id="KW-0812">Transmembrane</keyword>
<feature type="transmembrane region" description="Helical" evidence="1">
    <location>
        <begin position="69"/>
        <end position="89"/>
    </location>
</feature>
<keyword evidence="3" id="KW-1185">Reference proteome</keyword>
<organism evidence="2 3">
    <name type="scientific">Porites lobata</name>
    <dbReference type="NCBI Taxonomy" id="104759"/>
    <lineage>
        <taxon>Eukaryota</taxon>
        <taxon>Metazoa</taxon>
        <taxon>Cnidaria</taxon>
        <taxon>Anthozoa</taxon>
        <taxon>Hexacorallia</taxon>
        <taxon>Scleractinia</taxon>
        <taxon>Fungiina</taxon>
        <taxon>Poritidae</taxon>
        <taxon>Porites</taxon>
    </lineage>
</organism>
<dbReference type="PANTHER" id="PTHR38640:SF1">
    <property type="entry name" value="GEO09659P1"/>
    <property type="match status" value="1"/>
</dbReference>
<accession>A0ABN8PNB4</accession>
<name>A0ABN8PNB4_9CNID</name>
<comment type="caution">
    <text evidence="2">The sequence shown here is derived from an EMBL/GenBank/DDBJ whole genome shotgun (WGS) entry which is preliminary data.</text>
</comment>
<proteinExistence type="predicted"/>
<evidence type="ECO:0000256" key="1">
    <source>
        <dbReference type="SAM" id="Phobius"/>
    </source>
</evidence>
<dbReference type="EMBL" id="CALNXK010000081">
    <property type="protein sequence ID" value="CAH3147384.1"/>
    <property type="molecule type" value="Genomic_DNA"/>
</dbReference>
<reference evidence="2 3" key="1">
    <citation type="submission" date="2022-05" db="EMBL/GenBank/DDBJ databases">
        <authorList>
            <consortium name="Genoscope - CEA"/>
            <person name="William W."/>
        </authorList>
    </citation>
    <scope>NUCLEOTIDE SEQUENCE [LARGE SCALE GENOMIC DNA]</scope>
</reference>
<dbReference type="Proteomes" id="UP001159405">
    <property type="component" value="Unassembled WGS sequence"/>
</dbReference>